<evidence type="ECO:0000256" key="3">
    <source>
        <dbReference type="ARBA" id="ARBA00022989"/>
    </source>
</evidence>
<dbReference type="OMA" id="YMYLLLG"/>
<reference evidence="7 9" key="1">
    <citation type="journal article" date="2020" name="Appl. Microbiol. Biotechnol.">
        <title>Targeted gene deletion in Brettanomyces bruxellensis with an expression-free CRISPR-Cas9 system.</title>
        <authorList>
            <person name="Varela C."/>
            <person name="Bartel C."/>
            <person name="Onetto C."/>
            <person name="Borneman A."/>
        </authorList>
    </citation>
    <scope>NUCLEOTIDE SEQUENCE [LARGE SCALE GENOMIC DNA]</scope>
    <source>
        <strain evidence="7 9">AWRI1613</strain>
    </source>
</reference>
<dbReference type="InterPro" id="IPR020846">
    <property type="entry name" value="MFS_dom"/>
</dbReference>
<dbReference type="Gene3D" id="1.20.1250.20">
    <property type="entry name" value="MFS general substrate transporter like domains"/>
    <property type="match status" value="1"/>
</dbReference>
<feature type="domain" description="Major facilitator superfamily (MFS) profile" evidence="6">
    <location>
        <begin position="58"/>
        <end position="532"/>
    </location>
</feature>
<feature type="transmembrane region" description="Helical" evidence="5">
    <location>
        <begin position="152"/>
        <end position="168"/>
    </location>
</feature>
<feature type="transmembrane region" description="Helical" evidence="5">
    <location>
        <begin position="373"/>
        <end position="395"/>
    </location>
</feature>
<dbReference type="EMBL" id="CP063133">
    <property type="protein sequence ID" value="QOU18830.1"/>
    <property type="molecule type" value="Genomic_DNA"/>
</dbReference>
<comment type="subcellular location">
    <subcellularLocation>
        <location evidence="1">Membrane</location>
        <topology evidence="1">Multi-pass membrane protein</topology>
    </subcellularLocation>
</comment>
<protein>
    <recommendedName>
        <fullName evidence="6">Major facilitator superfamily (MFS) profile domain-containing protein</fullName>
    </recommendedName>
</protein>
<dbReference type="AlphaFoldDB" id="A0A8H6BCW9"/>
<dbReference type="GO" id="GO:0005886">
    <property type="term" value="C:plasma membrane"/>
    <property type="evidence" value="ECO:0007669"/>
    <property type="project" value="TreeGrafter"/>
</dbReference>
<evidence type="ECO:0000256" key="1">
    <source>
        <dbReference type="ARBA" id="ARBA00004141"/>
    </source>
</evidence>
<organism evidence="7 9">
    <name type="scientific">Dekkera bruxellensis</name>
    <name type="common">Brettanomyces custersii</name>
    <dbReference type="NCBI Taxonomy" id="5007"/>
    <lineage>
        <taxon>Eukaryota</taxon>
        <taxon>Fungi</taxon>
        <taxon>Dikarya</taxon>
        <taxon>Ascomycota</taxon>
        <taxon>Saccharomycotina</taxon>
        <taxon>Pichiomycetes</taxon>
        <taxon>Pichiales</taxon>
        <taxon>Pichiaceae</taxon>
        <taxon>Brettanomyces</taxon>
    </lineage>
</organism>
<evidence type="ECO:0000313" key="8">
    <source>
        <dbReference type="EMBL" id="QOU18830.1"/>
    </source>
</evidence>
<evidence type="ECO:0000313" key="7">
    <source>
        <dbReference type="EMBL" id="KAF6009513.1"/>
    </source>
</evidence>
<dbReference type="InterPro" id="IPR036259">
    <property type="entry name" value="MFS_trans_sf"/>
</dbReference>
<accession>A0A8H6BCW9</accession>
<reference evidence="8" key="3">
    <citation type="journal article" name="BMC Genomics">
        <title>New genome assemblies reveal patterns of domestication and adaptation across Brettanomyces (Dekkera) species.</title>
        <authorList>
            <person name="Roach M.J."/>
            <person name="Borneman A.R."/>
        </authorList>
    </citation>
    <scope>NUCLEOTIDE SEQUENCE</scope>
    <source>
        <strain evidence="8">UCD 2041</strain>
    </source>
</reference>
<feature type="transmembrane region" description="Helical" evidence="5">
    <location>
        <begin position="441"/>
        <end position="459"/>
    </location>
</feature>
<keyword evidence="4 5" id="KW-0472">Membrane</keyword>
<feature type="transmembrane region" description="Helical" evidence="5">
    <location>
        <begin position="416"/>
        <end position="435"/>
    </location>
</feature>
<dbReference type="OrthoDB" id="5215911at2759"/>
<dbReference type="PROSITE" id="PS50850">
    <property type="entry name" value="MFS"/>
    <property type="match status" value="1"/>
</dbReference>
<evidence type="ECO:0000259" key="6">
    <source>
        <dbReference type="PROSITE" id="PS50850"/>
    </source>
</evidence>
<name>A0A8H6BCW9_DEKBR</name>
<proteinExistence type="predicted"/>
<feature type="transmembrane region" description="Helical" evidence="5">
    <location>
        <begin position="336"/>
        <end position="353"/>
    </location>
</feature>
<feature type="transmembrane region" description="Helical" evidence="5">
    <location>
        <begin position="218"/>
        <end position="238"/>
    </location>
</feature>
<sequence>MAELNSSGINCEDIPGTTHLVNTKINPAELNETVKKEIVLIPHPSNNLNDPLNWSHRRKLIQVFCLILFCYGGGVASCCIYPLLVAIAADPSTNVTIDNLNNGTGYNFLFLGLGQFLMTPFAQQFGKRPAYLLAMLGNLVFCLWMPYVHSNGQWIASQILSGLFYAPIESLPSNTITDLFFEHERGTYIGIYSVSLGTSNFIAPMLSGFVAEALGWKWAVKIAVIFDAVCLVAMFFLIEETNYEREPGLEGEVTESEGIRLASTTFSNKNEDINCTVSPDTNFDKHMSTAISNHEIEYHAGKGYWARLLLLSGARKKNHFFDYILMILHMFRFPPILWSGFLYGVSLFFYSIINTTESIILSAPPYNFSTSMLGLAYLGPVIFVLLFYPYAGWSIDWIKIRKAKKHKGISQAEDRLPVLFLFMILGPASLIIYGVGAAHGINWFGVIFGMGLMAGLSIVGATSSITYALDCYPEAGMAGMAVVILIRNVMNFALDYGITPFIDNCGIQTTYIACAFICLGCIGTYFLMERTGLYWRKMTKGKYWHLVAKYRQRGVIQ</sequence>
<dbReference type="Pfam" id="PF07690">
    <property type="entry name" value="MFS_1"/>
    <property type="match status" value="1"/>
</dbReference>
<gene>
    <name evidence="8" type="ORF">BRETT_004048</name>
    <name evidence="7" type="ORF">HII12_003056</name>
</gene>
<dbReference type="PANTHER" id="PTHR23502:SF30">
    <property type="entry name" value="TRANSPORTER, PUTATIVE (AFU_ORTHOLOGUE AFUA_8G04702)-RELATED"/>
    <property type="match status" value="1"/>
</dbReference>
<feature type="transmembrane region" description="Helical" evidence="5">
    <location>
        <begin position="129"/>
        <end position="146"/>
    </location>
</feature>
<keyword evidence="2 5" id="KW-0812">Transmembrane</keyword>
<dbReference type="Proteomes" id="UP000568158">
    <property type="component" value="Unassembled WGS sequence"/>
</dbReference>
<dbReference type="SUPFAM" id="SSF103473">
    <property type="entry name" value="MFS general substrate transporter"/>
    <property type="match status" value="1"/>
</dbReference>
<dbReference type="RefSeq" id="XP_041135323.1">
    <property type="nucleotide sequence ID" value="XM_041282547.1"/>
</dbReference>
<evidence type="ECO:0000256" key="4">
    <source>
        <dbReference type="ARBA" id="ARBA00023136"/>
    </source>
</evidence>
<dbReference type="EMBL" id="JABCYN010000030">
    <property type="protein sequence ID" value="KAF6009513.1"/>
    <property type="molecule type" value="Genomic_DNA"/>
</dbReference>
<dbReference type="GO" id="GO:0022857">
    <property type="term" value="F:transmembrane transporter activity"/>
    <property type="evidence" value="ECO:0007669"/>
    <property type="project" value="InterPro"/>
</dbReference>
<dbReference type="KEGG" id="bbrx:BRETT_004048"/>
<keyword evidence="3 5" id="KW-1133">Transmembrane helix</keyword>
<evidence type="ECO:0000256" key="5">
    <source>
        <dbReference type="SAM" id="Phobius"/>
    </source>
</evidence>
<evidence type="ECO:0000313" key="9">
    <source>
        <dbReference type="Proteomes" id="UP000568158"/>
    </source>
</evidence>
<dbReference type="InterPro" id="IPR011701">
    <property type="entry name" value="MFS"/>
</dbReference>
<dbReference type="Proteomes" id="UP000663131">
    <property type="component" value="Chromosome 5"/>
</dbReference>
<feature type="transmembrane region" description="Helical" evidence="5">
    <location>
        <begin position="104"/>
        <end position="122"/>
    </location>
</feature>
<reference evidence="8" key="2">
    <citation type="submission" date="2020-10" db="EMBL/GenBank/DDBJ databases">
        <authorList>
            <person name="Palmer J.M."/>
        </authorList>
    </citation>
    <scope>NUCLEOTIDE SEQUENCE</scope>
    <source>
        <strain evidence="8">UCD 2041</strain>
    </source>
</reference>
<evidence type="ECO:0000256" key="2">
    <source>
        <dbReference type="ARBA" id="ARBA00022692"/>
    </source>
</evidence>
<feature type="transmembrane region" description="Helical" evidence="5">
    <location>
        <begin position="510"/>
        <end position="528"/>
    </location>
</feature>
<dbReference type="GeneID" id="64575971"/>
<feature type="transmembrane region" description="Helical" evidence="5">
    <location>
        <begin position="471"/>
        <end position="490"/>
    </location>
</feature>
<feature type="transmembrane region" description="Helical" evidence="5">
    <location>
        <begin position="63"/>
        <end position="84"/>
    </location>
</feature>
<feature type="transmembrane region" description="Helical" evidence="5">
    <location>
        <begin position="189"/>
        <end position="206"/>
    </location>
</feature>
<dbReference type="PANTHER" id="PTHR23502">
    <property type="entry name" value="MAJOR FACILITATOR SUPERFAMILY"/>
    <property type="match status" value="1"/>
</dbReference>